<keyword evidence="3 7" id="KW-0418">Kinase</keyword>
<dbReference type="InterPro" id="IPR017441">
    <property type="entry name" value="Protein_kinase_ATP_BS"/>
</dbReference>
<evidence type="ECO:0000256" key="2">
    <source>
        <dbReference type="ARBA" id="ARBA00022741"/>
    </source>
</evidence>
<dbReference type="InterPro" id="IPR008271">
    <property type="entry name" value="Ser/Thr_kinase_AS"/>
</dbReference>
<gene>
    <name evidence="7" type="ORF">SAMN05421546_1715</name>
</gene>
<dbReference type="SMART" id="SM00220">
    <property type="entry name" value="S_TKc"/>
    <property type="match status" value="1"/>
</dbReference>
<dbReference type="SUPFAM" id="SSF56112">
    <property type="entry name" value="Protein kinase-like (PK-like)"/>
    <property type="match status" value="1"/>
</dbReference>
<name>A0A1N6UQ41_9GAMM</name>
<evidence type="ECO:0000256" key="4">
    <source>
        <dbReference type="ARBA" id="ARBA00022840"/>
    </source>
</evidence>
<sequence>MTSRQTELGPRAWAIFDEIIELPTELRAARLAELCAGDDTLRGQVEALLRADTAEDAELFHGGDAARWSEALARDASADEVVPERSIGAWKIVDVIGRGGMGAVYAAERGDGAYAQQAALKLIRASADSPAARERFLRERQILAGLRHPNIATLLDGGISAEGELYFVMERVDGVPIDRWCDARKLGLRERVMLFLQVLDAVRYAHRNLVVHRDLKPSNLLVDGEGRVKLLDFGIAKQLEAGDVTATHDRALTFEYASPEQLHDAPITTATDLWQLGVVLHRLLSGSHPFGLSRDTPVARQLQQLENEPEPLTRAAAKASTEQAARRGGHTPASLTRALRGNLARIVQTCLQRDPEARYASADALANDLKAWLDDRPIAAVKLGRTDRTKLWLRRNRLLAASIGAVSLALLAGTGVALWQAHEAREQARIAERESESARASLAFLTDTLGAASPAQTMSSEVSVRQLLDQARGQLEKRNLQPQVRSSIQRLLGHLYGALGEATTSATLFEAGLKDITPANRDEALALAHDLDGYASTLATLERGKQSLAIAQRALVLRDRFSPDDTYQRFLGHRQLALAHTSLTDCKQADAQWQQAMSALSASANVPAAEAAQASVMYSRMLFNCGEYARGFEVAEAGLTAADKTGLPALAPARADLLWVKAINGAPIRKLQAGEVEALLREAIAMHEKTIGPRGAQLGEYYSSLGSNLQQMGRLGEALREHERSAELSRAAGMRPLDQAITQYNIGYLYRDYGDYPNSLAAHARSLAILEQAGIDEDHLEYRRARKWQALAMIQAGQAAEARARLLPLKERARKLDGEDSVEHADVTWQLLRAAVAMQDVANGEPLLAEVRARSEKFVPPTHQVFIEFLRHEATLATARGDLSTAERLRRDVLAREIANNNLTAPSVARAELAALLSRHKDRTEAKALLREALPVLRKQFLPQQTNRAMAEALARELGV</sequence>
<keyword evidence="4 5" id="KW-0067">ATP-binding</keyword>
<dbReference type="GO" id="GO:0005524">
    <property type="term" value="F:ATP binding"/>
    <property type="evidence" value="ECO:0007669"/>
    <property type="project" value="UniProtKB-UniRule"/>
</dbReference>
<dbReference type="PROSITE" id="PS00108">
    <property type="entry name" value="PROTEIN_KINASE_ST"/>
    <property type="match status" value="1"/>
</dbReference>
<dbReference type="PANTHER" id="PTHR43289">
    <property type="entry name" value="MITOGEN-ACTIVATED PROTEIN KINASE KINASE KINASE 20-RELATED"/>
    <property type="match status" value="1"/>
</dbReference>
<dbReference type="Proteomes" id="UP000241788">
    <property type="component" value="Unassembled WGS sequence"/>
</dbReference>
<organism evidence="7 8">
    <name type="scientific">Solilutibacter tolerans</name>
    <dbReference type="NCBI Taxonomy" id="1604334"/>
    <lineage>
        <taxon>Bacteria</taxon>
        <taxon>Pseudomonadati</taxon>
        <taxon>Pseudomonadota</taxon>
        <taxon>Gammaproteobacteria</taxon>
        <taxon>Lysobacterales</taxon>
        <taxon>Lysobacteraceae</taxon>
        <taxon>Solilutibacter</taxon>
    </lineage>
</organism>
<evidence type="ECO:0000313" key="8">
    <source>
        <dbReference type="Proteomes" id="UP000241788"/>
    </source>
</evidence>
<dbReference type="Gene3D" id="3.30.200.20">
    <property type="entry name" value="Phosphorylase Kinase, domain 1"/>
    <property type="match status" value="1"/>
</dbReference>
<dbReference type="GO" id="GO:0004674">
    <property type="term" value="F:protein serine/threonine kinase activity"/>
    <property type="evidence" value="ECO:0007669"/>
    <property type="project" value="UniProtKB-KW"/>
</dbReference>
<accession>A0A1N6UQ41</accession>
<reference evidence="8" key="1">
    <citation type="submission" date="2017-01" db="EMBL/GenBank/DDBJ databases">
        <authorList>
            <person name="Varghese N."/>
            <person name="Submissions S."/>
        </authorList>
    </citation>
    <scope>NUCLEOTIDE SEQUENCE [LARGE SCALE GENOMIC DNA]</scope>
    <source>
        <strain evidence="8">UM1</strain>
    </source>
</reference>
<dbReference type="CDD" id="cd14014">
    <property type="entry name" value="STKc_PknB_like"/>
    <property type="match status" value="1"/>
</dbReference>
<evidence type="ECO:0000256" key="3">
    <source>
        <dbReference type="ARBA" id="ARBA00022777"/>
    </source>
</evidence>
<dbReference type="EMBL" id="FTLW01000003">
    <property type="protein sequence ID" value="SIQ67376.1"/>
    <property type="molecule type" value="Genomic_DNA"/>
</dbReference>
<dbReference type="Pfam" id="PF00069">
    <property type="entry name" value="Pkinase"/>
    <property type="match status" value="1"/>
</dbReference>
<keyword evidence="1" id="KW-0808">Transferase</keyword>
<keyword evidence="8" id="KW-1185">Reference proteome</keyword>
<dbReference type="InterPro" id="IPR000719">
    <property type="entry name" value="Prot_kinase_dom"/>
</dbReference>
<keyword evidence="2 5" id="KW-0547">Nucleotide-binding</keyword>
<dbReference type="InterPro" id="IPR011009">
    <property type="entry name" value="Kinase-like_dom_sf"/>
</dbReference>
<dbReference type="STRING" id="1604334.SAMN05421546_1715"/>
<keyword evidence="7" id="KW-0723">Serine/threonine-protein kinase</keyword>
<dbReference type="Gene3D" id="1.25.40.10">
    <property type="entry name" value="Tetratricopeptide repeat domain"/>
    <property type="match status" value="2"/>
</dbReference>
<evidence type="ECO:0000313" key="7">
    <source>
        <dbReference type="EMBL" id="SIQ67376.1"/>
    </source>
</evidence>
<dbReference type="PROSITE" id="PS50011">
    <property type="entry name" value="PROTEIN_KINASE_DOM"/>
    <property type="match status" value="1"/>
</dbReference>
<dbReference type="InterPro" id="IPR019734">
    <property type="entry name" value="TPR_rpt"/>
</dbReference>
<evidence type="ECO:0000256" key="5">
    <source>
        <dbReference type="PROSITE-ProRule" id="PRU10141"/>
    </source>
</evidence>
<dbReference type="AlphaFoldDB" id="A0A1N6UQ41"/>
<dbReference type="SMART" id="SM00028">
    <property type="entry name" value="TPR"/>
    <property type="match status" value="3"/>
</dbReference>
<dbReference type="Gene3D" id="1.10.510.10">
    <property type="entry name" value="Transferase(Phosphotransferase) domain 1"/>
    <property type="match status" value="1"/>
</dbReference>
<dbReference type="RefSeq" id="WP_076587178.1">
    <property type="nucleotide sequence ID" value="NZ_FTLW01000003.1"/>
</dbReference>
<proteinExistence type="predicted"/>
<evidence type="ECO:0000256" key="1">
    <source>
        <dbReference type="ARBA" id="ARBA00022679"/>
    </source>
</evidence>
<evidence type="ECO:0000259" key="6">
    <source>
        <dbReference type="PROSITE" id="PS50011"/>
    </source>
</evidence>
<dbReference type="PANTHER" id="PTHR43289:SF34">
    <property type="entry name" value="SERINE_THREONINE-PROTEIN KINASE YBDM-RELATED"/>
    <property type="match status" value="1"/>
</dbReference>
<dbReference type="InterPro" id="IPR011990">
    <property type="entry name" value="TPR-like_helical_dom_sf"/>
</dbReference>
<feature type="binding site" evidence="5">
    <location>
        <position position="121"/>
    </location>
    <ligand>
        <name>ATP</name>
        <dbReference type="ChEBI" id="CHEBI:30616"/>
    </ligand>
</feature>
<dbReference type="PROSITE" id="PS00107">
    <property type="entry name" value="PROTEIN_KINASE_ATP"/>
    <property type="match status" value="1"/>
</dbReference>
<feature type="domain" description="Protein kinase" evidence="6">
    <location>
        <begin position="90"/>
        <end position="373"/>
    </location>
</feature>
<dbReference type="SUPFAM" id="SSF48452">
    <property type="entry name" value="TPR-like"/>
    <property type="match status" value="1"/>
</dbReference>
<protein>
    <submittedName>
        <fullName evidence="7">Serine/threonine protein kinase</fullName>
    </submittedName>
</protein>